<accession>A0A1M5T479</accession>
<keyword evidence="4" id="KW-1185">Reference proteome</keyword>
<reference evidence="3 4" key="1">
    <citation type="submission" date="2016-11" db="EMBL/GenBank/DDBJ databases">
        <authorList>
            <person name="Jaros S."/>
            <person name="Januszkiewicz K."/>
            <person name="Wedrychowicz H."/>
        </authorList>
    </citation>
    <scope>NUCLEOTIDE SEQUENCE [LARGE SCALE GENOMIC DNA]</scope>
    <source>
        <strain evidence="3 4">DSM 28715</strain>
    </source>
</reference>
<keyword evidence="1" id="KW-0472">Membrane</keyword>
<dbReference type="OrthoDB" id="784276at2"/>
<evidence type="ECO:0000313" key="3">
    <source>
        <dbReference type="EMBL" id="SHH45551.1"/>
    </source>
</evidence>
<evidence type="ECO:0000259" key="2">
    <source>
        <dbReference type="Pfam" id="PF00487"/>
    </source>
</evidence>
<gene>
    <name evidence="3" type="ORF">SAMN05444003_3230</name>
</gene>
<keyword evidence="1" id="KW-0812">Transmembrane</keyword>
<organism evidence="3 4">
    <name type="scientific">Cognatiyoonia sediminum</name>
    <dbReference type="NCBI Taxonomy" id="1508389"/>
    <lineage>
        <taxon>Bacteria</taxon>
        <taxon>Pseudomonadati</taxon>
        <taxon>Pseudomonadota</taxon>
        <taxon>Alphaproteobacteria</taxon>
        <taxon>Rhodobacterales</taxon>
        <taxon>Paracoccaceae</taxon>
        <taxon>Cognatiyoonia</taxon>
    </lineage>
</organism>
<name>A0A1M5T479_9RHOB</name>
<dbReference type="AlphaFoldDB" id="A0A1M5T479"/>
<evidence type="ECO:0000256" key="1">
    <source>
        <dbReference type="SAM" id="Phobius"/>
    </source>
</evidence>
<feature type="transmembrane region" description="Helical" evidence="1">
    <location>
        <begin position="7"/>
        <end position="27"/>
    </location>
</feature>
<dbReference type="InterPro" id="IPR005804">
    <property type="entry name" value="FA_desaturase_dom"/>
</dbReference>
<protein>
    <submittedName>
        <fullName evidence="3">Fatty acid desaturase</fullName>
    </submittedName>
</protein>
<feature type="transmembrane region" description="Helical" evidence="1">
    <location>
        <begin position="159"/>
        <end position="179"/>
    </location>
</feature>
<dbReference type="STRING" id="1508389.SAMN05444003_3230"/>
<feature type="transmembrane region" description="Helical" evidence="1">
    <location>
        <begin position="185"/>
        <end position="202"/>
    </location>
</feature>
<dbReference type="Pfam" id="PF00487">
    <property type="entry name" value="FA_desaturase"/>
    <property type="match status" value="1"/>
</dbReference>
<dbReference type="GO" id="GO:0006629">
    <property type="term" value="P:lipid metabolic process"/>
    <property type="evidence" value="ECO:0007669"/>
    <property type="project" value="InterPro"/>
</dbReference>
<sequence>MVSRAELPTLLLIALCYGVFGAATYLAGSEGGALPVMILALVITLYSSLQHEVIHGHPFRKQIWNDALVFPAFGLFVPYLRFKETHLVHHFDPNLTDPYEDPETNFVDVLEWNKMSFLRRLGHKLNTTLLGRMTVGPIIGLGGFFRDDIKALLNGEKRLVWHYVQHLFGVAIVLFWLVTVTKFPVWLYVAAAYLGMSILRIRTYLEHQAHERAAARSVIIEDRGLLAFLFLNNNFHAVHHSHPRLVWHQLPKAFERKRAHFLKKNDGYYYRSYWSVFKGHFVRPKDGPVHPLWSKEPESLRNMRMGK</sequence>
<feature type="transmembrane region" description="Helical" evidence="1">
    <location>
        <begin position="129"/>
        <end position="147"/>
    </location>
</feature>
<feature type="transmembrane region" description="Helical" evidence="1">
    <location>
        <begin position="33"/>
        <end position="51"/>
    </location>
</feature>
<dbReference type="Proteomes" id="UP000184074">
    <property type="component" value="Unassembled WGS sequence"/>
</dbReference>
<dbReference type="EMBL" id="FQXB01000008">
    <property type="protein sequence ID" value="SHH45551.1"/>
    <property type="molecule type" value="Genomic_DNA"/>
</dbReference>
<feature type="transmembrane region" description="Helical" evidence="1">
    <location>
        <begin position="63"/>
        <end position="82"/>
    </location>
</feature>
<keyword evidence="1" id="KW-1133">Transmembrane helix</keyword>
<evidence type="ECO:0000313" key="4">
    <source>
        <dbReference type="Proteomes" id="UP000184074"/>
    </source>
</evidence>
<proteinExistence type="predicted"/>
<dbReference type="RefSeq" id="WP_072902882.1">
    <property type="nucleotide sequence ID" value="NZ_FQXB01000008.1"/>
</dbReference>
<feature type="domain" description="Fatty acid desaturase" evidence="2">
    <location>
        <begin position="35"/>
        <end position="269"/>
    </location>
</feature>